<organism evidence="2 3">
    <name type="scientific">Champsocephalus esox</name>
    <name type="common">pike icefish</name>
    <dbReference type="NCBI Taxonomy" id="159716"/>
    <lineage>
        <taxon>Eukaryota</taxon>
        <taxon>Metazoa</taxon>
        <taxon>Chordata</taxon>
        <taxon>Craniata</taxon>
        <taxon>Vertebrata</taxon>
        <taxon>Euteleostomi</taxon>
        <taxon>Actinopterygii</taxon>
        <taxon>Neopterygii</taxon>
        <taxon>Teleostei</taxon>
        <taxon>Neoteleostei</taxon>
        <taxon>Acanthomorphata</taxon>
        <taxon>Eupercaria</taxon>
        <taxon>Perciformes</taxon>
        <taxon>Notothenioidei</taxon>
        <taxon>Channichthyidae</taxon>
        <taxon>Champsocephalus</taxon>
    </lineage>
</organism>
<feature type="region of interest" description="Disordered" evidence="1">
    <location>
        <begin position="1"/>
        <end position="30"/>
    </location>
</feature>
<sequence length="90" mass="9357">MSNSDNSDHEPGMELFEPGSAPHSGLSPEADFLIARLPPARHPLSPRPHSLAALRALGSGLQHSSPVRGSSSSQLPREQGEDAAAAAEVI</sequence>
<proteinExistence type="predicted"/>
<gene>
    <name evidence="2" type="ORF">CesoFtcFv8_004719</name>
</gene>
<comment type="caution">
    <text evidence="2">The sequence shown here is derived from an EMBL/GenBank/DDBJ whole genome shotgun (WGS) entry which is preliminary data.</text>
</comment>
<dbReference type="Proteomes" id="UP001335648">
    <property type="component" value="Unassembled WGS sequence"/>
</dbReference>
<keyword evidence="3" id="KW-1185">Reference proteome</keyword>
<name>A0AAN8CTP9_9TELE</name>
<protein>
    <submittedName>
        <fullName evidence="2">Uncharacterized protein</fullName>
    </submittedName>
</protein>
<feature type="compositionally biased region" description="Polar residues" evidence="1">
    <location>
        <begin position="62"/>
        <end position="76"/>
    </location>
</feature>
<reference evidence="2 3" key="1">
    <citation type="journal article" date="2023" name="Mol. Biol. Evol.">
        <title>Genomics of Secondarily Temperate Adaptation in the Only Non-Antarctic Icefish.</title>
        <authorList>
            <person name="Rivera-Colon A.G."/>
            <person name="Rayamajhi N."/>
            <person name="Minhas B.F."/>
            <person name="Madrigal G."/>
            <person name="Bilyk K.T."/>
            <person name="Yoon V."/>
            <person name="Hune M."/>
            <person name="Gregory S."/>
            <person name="Cheng C.H.C."/>
            <person name="Catchen J.M."/>
        </authorList>
    </citation>
    <scope>NUCLEOTIDE SEQUENCE [LARGE SCALE GENOMIC DNA]</scope>
    <source>
        <strain evidence="2">JC2023a</strain>
    </source>
</reference>
<dbReference type="AlphaFoldDB" id="A0AAN8CTP9"/>
<dbReference type="EMBL" id="JAULUE010002049">
    <property type="protein sequence ID" value="KAK5906808.1"/>
    <property type="molecule type" value="Genomic_DNA"/>
</dbReference>
<accession>A0AAN8CTP9</accession>
<feature type="region of interest" description="Disordered" evidence="1">
    <location>
        <begin position="57"/>
        <end position="90"/>
    </location>
</feature>
<feature type="compositionally biased region" description="Basic and acidic residues" evidence="1">
    <location>
        <begin position="1"/>
        <end position="12"/>
    </location>
</feature>
<evidence type="ECO:0000256" key="1">
    <source>
        <dbReference type="SAM" id="MobiDB-lite"/>
    </source>
</evidence>
<evidence type="ECO:0000313" key="2">
    <source>
        <dbReference type="EMBL" id="KAK5906808.1"/>
    </source>
</evidence>
<evidence type="ECO:0000313" key="3">
    <source>
        <dbReference type="Proteomes" id="UP001335648"/>
    </source>
</evidence>